<keyword evidence="6" id="KW-1185">Reference proteome</keyword>
<keyword evidence="3" id="KW-0012">Acyltransferase</keyword>
<dbReference type="InterPro" id="IPR000182">
    <property type="entry name" value="GNAT_dom"/>
</dbReference>
<dbReference type="AlphaFoldDB" id="A0AAN8PDA3"/>
<dbReference type="PANTHER" id="PTHR13256">
    <property type="entry name" value="N-ACETYLTRANSFERASE 9"/>
    <property type="match status" value="1"/>
</dbReference>
<proteinExistence type="inferred from homology"/>
<comment type="similarity">
    <text evidence="1">Belongs to the acetyltransferase family. GNAT subfamily.</text>
</comment>
<evidence type="ECO:0000259" key="4">
    <source>
        <dbReference type="Pfam" id="PF13302"/>
    </source>
</evidence>
<reference evidence="5 6" key="1">
    <citation type="submission" date="2019-10" db="EMBL/GenBank/DDBJ databases">
        <authorList>
            <person name="Palmer J.M."/>
        </authorList>
    </citation>
    <scope>NUCLEOTIDE SEQUENCE [LARGE SCALE GENOMIC DNA]</scope>
    <source>
        <strain evidence="5 6">TWF506</strain>
    </source>
</reference>
<organism evidence="5 6">
    <name type="scientific">Arthrobotrys conoides</name>
    <dbReference type="NCBI Taxonomy" id="74498"/>
    <lineage>
        <taxon>Eukaryota</taxon>
        <taxon>Fungi</taxon>
        <taxon>Dikarya</taxon>
        <taxon>Ascomycota</taxon>
        <taxon>Pezizomycotina</taxon>
        <taxon>Orbiliomycetes</taxon>
        <taxon>Orbiliales</taxon>
        <taxon>Orbiliaceae</taxon>
        <taxon>Arthrobotrys</taxon>
    </lineage>
</organism>
<name>A0AAN8PDA3_9PEZI</name>
<dbReference type="InterPro" id="IPR039135">
    <property type="entry name" value="NAT9-like"/>
</dbReference>
<dbReference type="Gene3D" id="3.40.630.30">
    <property type="match status" value="1"/>
</dbReference>
<dbReference type="InterPro" id="IPR016181">
    <property type="entry name" value="Acyl_CoA_acyltransferase"/>
</dbReference>
<dbReference type="Pfam" id="PF13302">
    <property type="entry name" value="Acetyltransf_3"/>
    <property type="match status" value="1"/>
</dbReference>
<evidence type="ECO:0000313" key="6">
    <source>
        <dbReference type="Proteomes" id="UP001307849"/>
    </source>
</evidence>
<sequence>MKLNETVAIITNKLVFVPYEASHVPTYSEWMSSESLREATASERLSLPEEYAMQKSWREDADKLTFILSIPSNGIKSLTTSDNTTRKEYKVTEGIDDKPSNLIGDVNLFLYEDDNEEEEEDEQSESVVPSNKIPSMIGEIELMVAIDEYQGQGLGKIAVLVFILYILRHQQEILMQDMERFEKGGKCLKYLRVKIGKDNIRSLGLFQKLGFVKTAEEPNYFGEWELRFVIEPLDEVEYGIEDILRNCGVEWREEVEFKRAAQGA</sequence>
<accession>A0AAN8PDA3</accession>
<dbReference type="Proteomes" id="UP001307849">
    <property type="component" value="Unassembled WGS sequence"/>
</dbReference>
<gene>
    <name evidence="5" type="ORF">TWF506_009957</name>
</gene>
<keyword evidence="2" id="KW-0808">Transferase</keyword>
<protein>
    <recommendedName>
        <fullName evidence="4">N-acetyltransferase domain-containing protein</fullName>
    </recommendedName>
</protein>
<dbReference type="SUPFAM" id="SSF55729">
    <property type="entry name" value="Acyl-CoA N-acyltransferases (Nat)"/>
    <property type="match status" value="1"/>
</dbReference>
<dbReference type="GO" id="GO:0008080">
    <property type="term" value="F:N-acetyltransferase activity"/>
    <property type="evidence" value="ECO:0007669"/>
    <property type="project" value="InterPro"/>
</dbReference>
<dbReference type="EMBL" id="JAVHJM010000007">
    <property type="protein sequence ID" value="KAK6510863.1"/>
    <property type="molecule type" value="Genomic_DNA"/>
</dbReference>
<evidence type="ECO:0000313" key="5">
    <source>
        <dbReference type="EMBL" id="KAK6510863.1"/>
    </source>
</evidence>
<evidence type="ECO:0000256" key="1">
    <source>
        <dbReference type="ARBA" id="ARBA00009342"/>
    </source>
</evidence>
<comment type="caution">
    <text evidence="5">The sequence shown here is derived from an EMBL/GenBank/DDBJ whole genome shotgun (WGS) entry which is preliminary data.</text>
</comment>
<evidence type="ECO:0000256" key="2">
    <source>
        <dbReference type="ARBA" id="ARBA00022679"/>
    </source>
</evidence>
<feature type="domain" description="N-acetyltransferase" evidence="4">
    <location>
        <begin position="14"/>
        <end position="212"/>
    </location>
</feature>
<dbReference type="PANTHER" id="PTHR13256:SF16">
    <property type="entry name" value="ALPHA_BETA-TUBULIN-N-ACETYLTRANSFERASE 9"/>
    <property type="match status" value="1"/>
</dbReference>
<evidence type="ECO:0000256" key="3">
    <source>
        <dbReference type="ARBA" id="ARBA00023315"/>
    </source>
</evidence>